<organism evidence="2 3">
    <name type="scientific">endosymbiont of Galathealinum brachiosum</name>
    <dbReference type="NCBI Taxonomy" id="2200906"/>
    <lineage>
        <taxon>Bacteria</taxon>
        <taxon>Pseudomonadati</taxon>
        <taxon>Pseudomonadota</taxon>
        <taxon>Gammaproteobacteria</taxon>
        <taxon>sulfur-oxidizing symbionts</taxon>
    </lineage>
</organism>
<evidence type="ECO:0000313" key="2">
    <source>
        <dbReference type="EMBL" id="RDH82482.1"/>
    </source>
</evidence>
<reference evidence="2 3" key="1">
    <citation type="journal article" date="2018" name="ISME J.">
        <title>Endosymbiont genomes yield clues of tubeworm success.</title>
        <authorList>
            <person name="Li Y."/>
            <person name="Liles M.R."/>
            <person name="Halanych K.M."/>
        </authorList>
    </citation>
    <scope>NUCLEOTIDE SEQUENCE [LARGE SCALE GENOMIC DNA]</scope>
    <source>
        <strain evidence="2">A1464</strain>
    </source>
</reference>
<comment type="caution">
    <text evidence="2">The sequence shown here is derived from an EMBL/GenBank/DDBJ whole genome shotgun (WGS) entry which is preliminary data.</text>
</comment>
<dbReference type="InterPro" id="IPR012347">
    <property type="entry name" value="Ferritin-like"/>
</dbReference>
<proteinExistence type="predicted"/>
<dbReference type="InterPro" id="IPR019243">
    <property type="entry name" value="DUF2202"/>
</dbReference>
<dbReference type="CDD" id="cd01048">
    <property type="entry name" value="Ferritin_like_AB2"/>
    <property type="match status" value="1"/>
</dbReference>
<accession>A0A370DC47</accession>
<evidence type="ECO:0000259" key="1">
    <source>
        <dbReference type="Pfam" id="PF09968"/>
    </source>
</evidence>
<dbReference type="Pfam" id="PF09968">
    <property type="entry name" value="DUF2202"/>
    <property type="match status" value="1"/>
</dbReference>
<evidence type="ECO:0000313" key="3">
    <source>
        <dbReference type="Proteomes" id="UP000254266"/>
    </source>
</evidence>
<dbReference type="PROSITE" id="PS51257">
    <property type="entry name" value="PROKAR_LIPOPROTEIN"/>
    <property type="match status" value="1"/>
</dbReference>
<sequence length="244" mass="27440">MKESFIKNTYKFIPIILFFIPLLLVGCNSDDPASQTGVSDNTQDVTSLTTEGLDEIETSHLIFMREEEKLARDVYLRLAQLYPDQTIFNRIATRAEQTHTDTMRDKLDQFNVTDPNPDTNDLPASLGVFTGNEWGWYFQEKFLLLTSQAEISELDALYVGALIEELDMHDIAVCPQIMVDRGFSSPCGLTYTDEEALRTAYSSLISGSESHLRAYVGKIEAVIGIGNYVAQYLSQDEVDIILGR</sequence>
<protein>
    <recommendedName>
        <fullName evidence="1">DUF2202 domain-containing protein</fullName>
    </recommendedName>
</protein>
<dbReference type="EMBL" id="QFXC01000011">
    <property type="protein sequence ID" value="RDH82482.1"/>
    <property type="molecule type" value="Genomic_DNA"/>
</dbReference>
<name>A0A370DC47_9GAMM</name>
<dbReference type="Gene3D" id="1.20.1260.10">
    <property type="match status" value="1"/>
</dbReference>
<dbReference type="Proteomes" id="UP000254266">
    <property type="component" value="Unassembled WGS sequence"/>
</dbReference>
<feature type="domain" description="DUF2202" evidence="1">
    <location>
        <begin position="58"/>
        <end position="242"/>
    </location>
</feature>
<dbReference type="AlphaFoldDB" id="A0A370DC47"/>
<gene>
    <name evidence="2" type="ORF">DIZ80_09335</name>
</gene>
<keyword evidence="3" id="KW-1185">Reference proteome</keyword>